<organism evidence="1 2">
    <name type="scientific">Pseudomonas putida S13.1.2</name>
    <dbReference type="NCBI Taxonomy" id="1384061"/>
    <lineage>
        <taxon>Bacteria</taxon>
        <taxon>Pseudomonadati</taxon>
        <taxon>Pseudomonadota</taxon>
        <taxon>Gammaproteobacteria</taxon>
        <taxon>Pseudomonadales</taxon>
        <taxon>Pseudomonadaceae</taxon>
        <taxon>Pseudomonas</taxon>
    </lineage>
</organism>
<name>A0AAU8SM54_PSEPU</name>
<sequence>MSVVQGSINITDADQFGIFTACAGLFAGEPAPTEIVHMLNPVQYLWERVHPRKGRSCHIQKSSASLGVQHSHYLGMLISIQGRT</sequence>
<dbReference type="AlphaFoldDB" id="A0AAU8SM54"/>
<evidence type="ECO:0000313" key="2">
    <source>
        <dbReference type="Proteomes" id="UP000033260"/>
    </source>
</evidence>
<dbReference type="Proteomes" id="UP000033260">
    <property type="component" value="Chromosome"/>
</dbReference>
<evidence type="ECO:0000313" key="1">
    <source>
        <dbReference type="EMBL" id="AJQ49998.1"/>
    </source>
</evidence>
<accession>A0AAU8SM54</accession>
<reference evidence="1 2" key="1">
    <citation type="submission" date="2015-02" db="EMBL/GenBank/DDBJ databases">
        <title>Complete Genome Sequencing of Pseudomonas putida S13.1.2.</title>
        <authorList>
            <person name="Chong T.M."/>
            <person name="Chan K.G."/>
            <person name="Dessaux Y."/>
        </authorList>
    </citation>
    <scope>NUCLEOTIDE SEQUENCE [LARGE SCALE GENOMIC DNA]</scope>
    <source>
        <strain evidence="1 2">S13.1.2</strain>
    </source>
</reference>
<dbReference type="EMBL" id="CP010979">
    <property type="protein sequence ID" value="AJQ49998.1"/>
    <property type="molecule type" value="Genomic_DNA"/>
</dbReference>
<gene>
    <name evidence="1" type="ORF">N805_23420</name>
</gene>
<protein>
    <submittedName>
        <fullName evidence="1">Uncharacterized protein</fullName>
    </submittedName>
</protein>
<proteinExistence type="predicted"/>